<organism evidence="2 3">
    <name type="scientific">Gymnodraco acuticeps</name>
    <name type="common">Antarctic dragonfish</name>
    <dbReference type="NCBI Taxonomy" id="8218"/>
    <lineage>
        <taxon>Eukaryota</taxon>
        <taxon>Metazoa</taxon>
        <taxon>Chordata</taxon>
        <taxon>Craniata</taxon>
        <taxon>Vertebrata</taxon>
        <taxon>Euteleostomi</taxon>
        <taxon>Actinopterygii</taxon>
        <taxon>Neopterygii</taxon>
        <taxon>Teleostei</taxon>
        <taxon>Neoteleostei</taxon>
        <taxon>Acanthomorphata</taxon>
        <taxon>Eupercaria</taxon>
        <taxon>Perciformes</taxon>
        <taxon>Notothenioidei</taxon>
        <taxon>Bathydraconidae</taxon>
        <taxon>Gymnodraco</taxon>
    </lineage>
</organism>
<sequence length="369" mass="42185">MLYNFFANSVAHDIFIKKRREMETTSQPVELKNLSETRWSCQYTALVAIRKSLPAVKATFTEIMSQPNARRKTEARAVSGLIDEQFVLLLTLFEDLFRVTKFMSDQLQSPSLELSSAMDLADSVIATLTGRRAEESWREIRDRASDLCTKANVNHNETPERRQAQPPRHLQEFVVEAQIERTPVTSLDALRTECFYPVIDRLVVEMRRRFSTEAGGVLSGVSALSPKHASFLDKKCLQPMAKFYGVTEENLTPELHQVKRLLERKKQQGHELKDTAEFLALMRPYKDAFTDLHRLICISLTLPVTSAGCERSFSCLRRIKNYLRNSSGDARNINLGLLAINKQRSKALDVQRVIDIFASNHNNRRIVLL</sequence>
<feature type="domain" description="HAT C-terminal dimerisation" evidence="1">
    <location>
        <begin position="271"/>
        <end position="342"/>
    </location>
</feature>
<dbReference type="SUPFAM" id="SSF53098">
    <property type="entry name" value="Ribonuclease H-like"/>
    <property type="match status" value="1"/>
</dbReference>
<evidence type="ECO:0000259" key="1">
    <source>
        <dbReference type="Pfam" id="PF05699"/>
    </source>
</evidence>
<proteinExistence type="predicted"/>
<dbReference type="InterPro" id="IPR052958">
    <property type="entry name" value="IFN-induced_PKR_regulator"/>
</dbReference>
<keyword evidence="2" id="KW-1185">Reference proteome</keyword>
<dbReference type="InterPro" id="IPR008906">
    <property type="entry name" value="HATC_C_dom"/>
</dbReference>
<protein>
    <submittedName>
        <fullName evidence="3">Zinc finger MYM-type protein 1-like isoform X2</fullName>
    </submittedName>
</protein>
<dbReference type="RefSeq" id="XP_034054718.1">
    <property type="nucleotide sequence ID" value="XM_034198827.1"/>
</dbReference>
<evidence type="ECO:0000313" key="2">
    <source>
        <dbReference type="Proteomes" id="UP000515161"/>
    </source>
</evidence>
<accession>A0A6P8SV26</accession>
<dbReference type="Pfam" id="PF05699">
    <property type="entry name" value="Dimer_Tnp_hAT"/>
    <property type="match status" value="1"/>
</dbReference>
<dbReference type="GO" id="GO:0046983">
    <property type="term" value="F:protein dimerization activity"/>
    <property type="evidence" value="ECO:0007669"/>
    <property type="project" value="InterPro"/>
</dbReference>
<dbReference type="AlphaFoldDB" id="A0A6P8SV26"/>
<dbReference type="PANTHER" id="PTHR46289">
    <property type="entry name" value="52 KDA REPRESSOR OF THE INHIBITOR OF THE PROTEIN KINASE-LIKE PROTEIN-RELATED"/>
    <property type="match status" value="1"/>
</dbReference>
<name>A0A6P8SV26_GYMAC</name>
<reference evidence="3" key="1">
    <citation type="submission" date="2025-08" db="UniProtKB">
        <authorList>
            <consortium name="RefSeq"/>
        </authorList>
    </citation>
    <scope>IDENTIFICATION</scope>
</reference>
<gene>
    <name evidence="3" type="primary">LOC117534591</name>
</gene>
<dbReference type="Proteomes" id="UP000515161">
    <property type="component" value="Unplaced"/>
</dbReference>
<dbReference type="InterPro" id="IPR012337">
    <property type="entry name" value="RNaseH-like_sf"/>
</dbReference>
<evidence type="ECO:0000313" key="3">
    <source>
        <dbReference type="RefSeq" id="XP_034054718.1"/>
    </source>
</evidence>
<dbReference type="GeneID" id="117534591"/>
<dbReference type="PANTHER" id="PTHR46289:SF14">
    <property type="entry name" value="DUF4371 DOMAIN-CONTAINING PROTEIN"/>
    <property type="match status" value="1"/>
</dbReference>